<evidence type="ECO:0000313" key="7">
    <source>
        <dbReference type="Proteomes" id="UP001646157"/>
    </source>
</evidence>
<feature type="domain" description="Malonyl-CoA:ACP transacylase (MAT)" evidence="5">
    <location>
        <begin position="6"/>
        <end position="306"/>
    </location>
</feature>
<dbReference type="PANTHER" id="PTHR42681:SF1">
    <property type="entry name" value="MALONYL-COA-ACYL CARRIER PROTEIN TRANSACYLASE, MITOCHONDRIAL"/>
    <property type="match status" value="1"/>
</dbReference>
<evidence type="ECO:0000313" key="6">
    <source>
        <dbReference type="EMBL" id="MBM7585387.1"/>
    </source>
</evidence>
<dbReference type="InterPro" id="IPR001227">
    <property type="entry name" value="Ac_transferase_dom_sf"/>
</dbReference>
<dbReference type="SUPFAM" id="SSF55048">
    <property type="entry name" value="Probable ACP-binding domain of malonyl-CoA ACP transacylase"/>
    <property type="match status" value="1"/>
</dbReference>
<dbReference type="InterPro" id="IPR016036">
    <property type="entry name" value="Malonyl_transacylase_ACP-bd"/>
</dbReference>
<dbReference type="GO" id="GO:0004314">
    <property type="term" value="F:[acyl-carrier-protein] S-malonyltransferase activity"/>
    <property type="evidence" value="ECO:0007669"/>
    <property type="project" value="UniProtKB-EC"/>
</dbReference>
<evidence type="ECO:0000256" key="2">
    <source>
        <dbReference type="ARBA" id="ARBA00023315"/>
    </source>
</evidence>
<dbReference type="Pfam" id="PF00698">
    <property type="entry name" value="Acyl_transf_1"/>
    <property type="match status" value="1"/>
</dbReference>
<accession>A0ABS2NC15</accession>
<dbReference type="InterPro" id="IPR024925">
    <property type="entry name" value="Malonyl_CoA-ACP_transAc"/>
</dbReference>
<proteinExistence type="inferred from homology"/>
<comment type="similarity">
    <text evidence="4">Belongs to the fabD family.</text>
</comment>
<dbReference type="InterPro" id="IPR050858">
    <property type="entry name" value="Mal-CoA-ACP_Trans/PKS_FabD"/>
</dbReference>
<dbReference type="SUPFAM" id="SSF52151">
    <property type="entry name" value="FabD/lysophospholipase-like"/>
    <property type="match status" value="1"/>
</dbReference>
<comment type="catalytic activity">
    <reaction evidence="3 4">
        <text>holo-[ACP] + malonyl-CoA = malonyl-[ACP] + CoA</text>
        <dbReference type="Rhea" id="RHEA:41792"/>
        <dbReference type="Rhea" id="RHEA-COMP:9623"/>
        <dbReference type="Rhea" id="RHEA-COMP:9685"/>
        <dbReference type="ChEBI" id="CHEBI:57287"/>
        <dbReference type="ChEBI" id="CHEBI:57384"/>
        <dbReference type="ChEBI" id="CHEBI:64479"/>
        <dbReference type="ChEBI" id="CHEBI:78449"/>
        <dbReference type="EC" id="2.3.1.39"/>
    </reaction>
</comment>
<comment type="caution">
    <text evidence="6">The sequence shown here is derived from an EMBL/GenBank/DDBJ whole genome shotgun (WGS) entry which is preliminary data.</text>
</comment>
<dbReference type="PIRSF" id="PIRSF000446">
    <property type="entry name" value="Mct"/>
    <property type="match status" value="1"/>
</dbReference>
<keyword evidence="7" id="KW-1185">Reference proteome</keyword>
<protein>
    <recommendedName>
        <fullName evidence="4">Malonyl CoA-acyl carrier protein transacylase</fullName>
        <ecNumber evidence="4">2.3.1.39</ecNumber>
    </recommendedName>
</protein>
<dbReference type="SMART" id="SM00827">
    <property type="entry name" value="PKS_AT"/>
    <property type="match status" value="1"/>
</dbReference>
<evidence type="ECO:0000259" key="5">
    <source>
        <dbReference type="SMART" id="SM00827"/>
    </source>
</evidence>
<evidence type="ECO:0000256" key="1">
    <source>
        <dbReference type="ARBA" id="ARBA00022679"/>
    </source>
</evidence>
<dbReference type="InterPro" id="IPR014043">
    <property type="entry name" value="Acyl_transferase_dom"/>
</dbReference>
<dbReference type="Gene3D" id="3.30.70.250">
    <property type="entry name" value="Malonyl-CoA ACP transacylase, ACP-binding"/>
    <property type="match status" value="1"/>
</dbReference>
<dbReference type="RefSeq" id="WP_205171203.1">
    <property type="nucleotide sequence ID" value="NZ_JAFBDZ010000002.1"/>
</dbReference>
<evidence type="ECO:0000256" key="3">
    <source>
        <dbReference type="ARBA" id="ARBA00048462"/>
    </source>
</evidence>
<dbReference type="PANTHER" id="PTHR42681">
    <property type="entry name" value="MALONYL-COA-ACYL CARRIER PROTEIN TRANSACYLASE, MITOCHONDRIAL"/>
    <property type="match status" value="1"/>
</dbReference>
<dbReference type="InterPro" id="IPR016035">
    <property type="entry name" value="Acyl_Trfase/lysoPLipase"/>
</dbReference>
<dbReference type="EC" id="2.3.1.39" evidence="4"/>
<sequence>MKLAFLFPGQGSQKEDMLHYLPKHPVVDEVIQQASILLNESVFNLDSREALTSTLSVQLSLLVSSVAVSKLLESEGITPDFVAGHSVGAFSAAVTAKVIGFPDALKLVKLRGELMEKAYPSSYGMGVITGLSEKEIKKIIATYSTKDSSVYVANLNSPCQTTVSGSIIGIKKTLHYAKENGAKRADLLNVKVPSHSPLLQSVSAVLYEALRKVHFQHPVIPYSCNRTARLLRSSGDIRDDLAFSLSHPVKWHDATSLLYEHGTRLFIEMNPGNVLTKLARKAFPQARAVSVEEDGLENTSVLAQRFFEQR</sequence>
<organism evidence="6 7">
    <name type="scientific">Rossellomorea pakistanensis</name>
    <dbReference type="NCBI Taxonomy" id="992288"/>
    <lineage>
        <taxon>Bacteria</taxon>
        <taxon>Bacillati</taxon>
        <taxon>Bacillota</taxon>
        <taxon>Bacilli</taxon>
        <taxon>Bacillales</taxon>
        <taxon>Bacillaceae</taxon>
        <taxon>Rossellomorea</taxon>
    </lineage>
</organism>
<keyword evidence="1 4" id="KW-0808">Transferase</keyword>
<name>A0ABS2NC15_9BACI</name>
<dbReference type="EMBL" id="JAFBDZ010000002">
    <property type="protein sequence ID" value="MBM7585387.1"/>
    <property type="molecule type" value="Genomic_DNA"/>
</dbReference>
<dbReference type="NCBIfam" id="TIGR03131">
    <property type="entry name" value="malonate_mdcH"/>
    <property type="match status" value="1"/>
</dbReference>
<gene>
    <name evidence="6" type="ORF">JOC86_001929</name>
</gene>
<dbReference type="Gene3D" id="3.40.366.10">
    <property type="entry name" value="Malonyl-Coenzyme A Acyl Carrier Protein, domain 2"/>
    <property type="match status" value="1"/>
</dbReference>
<dbReference type="Proteomes" id="UP001646157">
    <property type="component" value="Unassembled WGS sequence"/>
</dbReference>
<keyword evidence="2 4" id="KW-0012">Acyltransferase</keyword>
<evidence type="ECO:0000256" key="4">
    <source>
        <dbReference type="PIRNR" id="PIRNR000446"/>
    </source>
</evidence>
<reference evidence="6 7" key="1">
    <citation type="submission" date="2021-01" db="EMBL/GenBank/DDBJ databases">
        <title>Genomic Encyclopedia of Type Strains, Phase IV (KMG-IV): sequencing the most valuable type-strain genomes for metagenomic binning, comparative biology and taxonomic classification.</title>
        <authorList>
            <person name="Goeker M."/>
        </authorList>
    </citation>
    <scope>NUCLEOTIDE SEQUENCE [LARGE SCALE GENOMIC DNA]</scope>
    <source>
        <strain evidence="6 7">DSM 24834</strain>
    </source>
</reference>
<dbReference type="InterPro" id="IPR017554">
    <property type="entry name" value="Malonate_deCOase_MdcHsu"/>
</dbReference>